<name>A0A6U2LH29_9STRA</name>
<protein>
    <recommendedName>
        <fullName evidence="4">Major facilitator superfamily (MFS) profile domain-containing protein</fullName>
    </recommendedName>
</protein>
<evidence type="ECO:0000256" key="3">
    <source>
        <dbReference type="SAM" id="Phobius"/>
    </source>
</evidence>
<dbReference type="PROSITE" id="PS50850">
    <property type="entry name" value="MFS"/>
    <property type="match status" value="1"/>
</dbReference>
<dbReference type="InterPro" id="IPR020846">
    <property type="entry name" value="MFS_dom"/>
</dbReference>
<dbReference type="PANTHER" id="PTHR11360">
    <property type="entry name" value="MONOCARBOXYLATE TRANSPORTER"/>
    <property type="match status" value="1"/>
</dbReference>
<dbReference type="EMBL" id="HBGY01002084">
    <property type="protein sequence ID" value="CAD9558033.1"/>
    <property type="molecule type" value="Transcribed_RNA"/>
</dbReference>
<dbReference type="InterPro" id="IPR011701">
    <property type="entry name" value="MFS"/>
</dbReference>
<proteinExistence type="predicted"/>
<dbReference type="GO" id="GO:0022857">
    <property type="term" value="F:transmembrane transporter activity"/>
    <property type="evidence" value="ECO:0007669"/>
    <property type="project" value="InterPro"/>
</dbReference>
<feature type="domain" description="Major facilitator superfamily (MFS) profile" evidence="4">
    <location>
        <begin position="5"/>
        <end position="468"/>
    </location>
</feature>
<evidence type="ECO:0000256" key="1">
    <source>
        <dbReference type="ARBA" id="ARBA00004141"/>
    </source>
</evidence>
<feature type="transmembrane region" description="Helical" evidence="3">
    <location>
        <begin position="320"/>
        <end position="342"/>
    </location>
</feature>
<feature type="transmembrane region" description="Helical" evidence="3">
    <location>
        <begin position="408"/>
        <end position="435"/>
    </location>
</feature>
<feature type="transmembrane region" description="Helical" evidence="3">
    <location>
        <begin position="441"/>
        <end position="462"/>
    </location>
</feature>
<comment type="subcellular location">
    <subcellularLocation>
        <location evidence="1">Membrane</location>
        <topology evidence="1">Multi-pass membrane protein</topology>
    </subcellularLocation>
</comment>
<evidence type="ECO:0000313" key="6">
    <source>
        <dbReference type="EMBL" id="CAD9558033.1"/>
    </source>
</evidence>
<feature type="region of interest" description="Disordered" evidence="2">
    <location>
        <begin position="215"/>
        <end position="235"/>
    </location>
</feature>
<dbReference type="PANTHER" id="PTHR11360:SF284">
    <property type="entry name" value="EG:103B4.3 PROTEIN-RELATED"/>
    <property type="match status" value="1"/>
</dbReference>
<sequence>MQYHGYFIVISSAIIQCVAVGLLFSMGLFVVPLEVTFGIDRYLASLFPSICMSTAFLSSLLAGFLQDRLSDHGLRVSYVFILGGLSIGVGMIGCSYAQTIYVVLMFATLIGIGVGFTGFSIAGVCVRWFHKHRSFALLLAMSGSGTGNFVCPLIIQALLDLFHRGENDCNSDSVIQSAACKEWRNVMRIVGFISMIILMFTSILMRLPQEGEVEEYESRMSKGDHSRPTSRDDSYTIRNEQLDDHAEISNVSDSASYFQSDEQALDTVSTDIPQLSIKQTCSSKTFILLAAYEIAFSFGYSNYFVHVQAFSESVGLSSSVGAMALSMTGVAMLFGNFTLGYISGIFGSIRTLQITMALQMISIIIWPHCTSEWSLLLVSFLYGYNAIALPSLPLAILSNSFDKTSRPYMMTIFGIIQASQTPGALVGPAIVSLLYDKQNNYNAGAAFTAGVMFIGNIAISFLPSPEAQFQSLLVQHRHV</sequence>
<evidence type="ECO:0000259" key="4">
    <source>
        <dbReference type="PROSITE" id="PS50850"/>
    </source>
</evidence>
<dbReference type="InterPro" id="IPR036259">
    <property type="entry name" value="MFS_trans_sf"/>
</dbReference>
<evidence type="ECO:0000256" key="2">
    <source>
        <dbReference type="SAM" id="MobiDB-lite"/>
    </source>
</evidence>
<dbReference type="GO" id="GO:0016020">
    <property type="term" value="C:membrane"/>
    <property type="evidence" value="ECO:0007669"/>
    <property type="project" value="UniProtKB-SubCell"/>
</dbReference>
<keyword evidence="3" id="KW-1133">Transmembrane helix</keyword>
<dbReference type="EMBL" id="HBGY01002083">
    <property type="protein sequence ID" value="CAD9558031.1"/>
    <property type="molecule type" value="Transcribed_RNA"/>
</dbReference>
<keyword evidence="3" id="KW-0472">Membrane</keyword>
<feature type="transmembrane region" description="Helical" evidence="3">
    <location>
        <begin position="373"/>
        <end position="396"/>
    </location>
</feature>
<accession>A0A6U2LH29</accession>
<feature type="transmembrane region" description="Helical" evidence="3">
    <location>
        <begin position="186"/>
        <end position="205"/>
    </location>
</feature>
<feature type="compositionally biased region" description="Basic and acidic residues" evidence="2">
    <location>
        <begin position="216"/>
        <end position="235"/>
    </location>
</feature>
<evidence type="ECO:0000313" key="5">
    <source>
        <dbReference type="EMBL" id="CAD9558031.1"/>
    </source>
</evidence>
<reference evidence="5" key="1">
    <citation type="submission" date="2021-01" db="EMBL/GenBank/DDBJ databases">
        <authorList>
            <person name="Corre E."/>
            <person name="Pelletier E."/>
            <person name="Niang G."/>
            <person name="Scheremetjew M."/>
            <person name="Finn R."/>
            <person name="Kale V."/>
            <person name="Holt S."/>
            <person name="Cochrane G."/>
            <person name="Meng A."/>
            <person name="Brown T."/>
            <person name="Cohen L."/>
        </authorList>
    </citation>
    <scope>NUCLEOTIDE SEQUENCE</scope>
    <source>
        <strain evidence="5">B650</strain>
    </source>
</reference>
<dbReference type="InterPro" id="IPR050327">
    <property type="entry name" value="Proton-linked_MCT"/>
</dbReference>
<feature type="transmembrane region" description="Helical" evidence="3">
    <location>
        <begin position="42"/>
        <end position="65"/>
    </location>
</feature>
<feature type="transmembrane region" description="Helical" evidence="3">
    <location>
        <begin position="104"/>
        <end position="129"/>
    </location>
</feature>
<gene>
    <name evidence="5" type="ORF">LDAN0321_LOCUS1404</name>
    <name evidence="6" type="ORF">LDAN0321_LOCUS1405</name>
</gene>
<feature type="transmembrane region" description="Helical" evidence="3">
    <location>
        <begin position="77"/>
        <end position="98"/>
    </location>
</feature>
<keyword evidence="3" id="KW-0812">Transmembrane</keyword>
<feature type="transmembrane region" description="Helical" evidence="3">
    <location>
        <begin position="286"/>
        <end position="305"/>
    </location>
</feature>
<feature type="transmembrane region" description="Helical" evidence="3">
    <location>
        <begin position="136"/>
        <end position="159"/>
    </location>
</feature>
<dbReference type="AlphaFoldDB" id="A0A6U2LH29"/>
<feature type="transmembrane region" description="Helical" evidence="3">
    <location>
        <begin position="7"/>
        <end position="30"/>
    </location>
</feature>
<dbReference type="Gene3D" id="1.20.1250.20">
    <property type="entry name" value="MFS general substrate transporter like domains"/>
    <property type="match status" value="2"/>
</dbReference>
<dbReference type="Pfam" id="PF07690">
    <property type="entry name" value="MFS_1"/>
    <property type="match status" value="2"/>
</dbReference>
<dbReference type="SUPFAM" id="SSF103473">
    <property type="entry name" value="MFS general substrate transporter"/>
    <property type="match status" value="1"/>
</dbReference>
<organism evidence="5">
    <name type="scientific">Leptocylindrus danicus</name>
    <dbReference type="NCBI Taxonomy" id="163516"/>
    <lineage>
        <taxon>Eukaryota</taxon>
        <taxon>Sar</taxon>
        <taxon>Stramenopiles</taxon>
        <taxon>Ochrophyta</taxon>
        <taxon>Bacillariophyta</taxon>
        <taxon>Coscinodiscophyceae</taxon>
        <taxon>Chaetocerotophycidae</taxon>
        <taxon>Leptocylindrales</taxon>
        <taxon>Leptocylindraceae</taxon>
        <taxon>Leptocylindrus</taxon>
    </lineage>
</organism>